<dbReference type="Proteomes" id="UP000033140">
    <property type="component" value="Unassembled WGS sequence"/>
</dbReference>
<dbReference type="InterPro" id="IPR042276">
    <property type="entry name" value="CapZ_alpha/beta_2"/>
</dbReference>
<dbReference type="InterPro" id="IPR019796">
    <property type="entry name" value="G6P_DH_AS"/>
</dbReference>
<keyword evidence="15" id="KW-0206">Cytoskeleton</keyword>
<dbReference type="FunFam" id="3.40.50.720:FF:000111">
    <property type="entry name" value="Glucose-6-phosphate 1-dehydrogenase"/>
    <property type="match status" value="1"/>
</dbReference>
<dbReference type="SMART" id="SM00510">
    <property type="entry name" value="TFS2M"/>
    <property type="match status" value="1"/>
</dbReference>
<keyword evidence="10 20" id="KW-0863">Zinc-finger</keyword>
<dbReference type="GO" id="GO:0004345">
    <property type="term" value="F:glucose-6-phosphate dehydrogenase activity"/>
    <property type="evidence" value="ECO:0007669"/>
    <property type="project" value="UniProtKB-EC"/>
</dbReference>
<dbReference type="InterPro" id="IPR019771">
    <property type="entry name" value="F-actin_capping_bsu_CS"/>
</dbReference>
<keyword evidence="9" id="KW-0479">Metal-binding</keyword>
<dbReference type="InterPro" id="IPR037282">
    <property type="entry name" value="CapZ_alpha/beta"/>
</dbReference>
<dbReference type="Pfam" id="PF02781">
    <property type="entry name" value="G6PD_C"/>
    <property type="match status" value="1"/>
</dbReference>
<evidence type="ECO:0000256" key="14">
    <source>
        <dbReference type="ARBA" id="ARBA00023203"/>
    </source>
</evidence>
<evidence type="ECO:0000259" key="24">
    <source>
        <dbReference type="PROSITE" id="PS51133"/>
    </source>
</evidence>
<evidence type="ECO:0000256" key="10">
    <source>
        <dbReference type="ARBA" id="ARBA00022771"/>
    </source>
</evidence>
<dbReference type="GO" id="GO:0008290">
    <property type="term" value="C:F-actin capping protein complex"/>
    <property type="evidence" value="ECO:0007669"/>
    <property type="project" value="InterPro"/>
</dbReference>
<dbReference type="AlphaFoldDB" id="A0A0E9NN54"/>
<dbReference type="Pfam" id="PF00479">
    <property type="entry name" value="G6PD_N"/>
    <property type="match status" value="1"/>
</dbReference>
<dbReference type="InterPro" id="IPR035441">
    <property type="entry name" value="TFIIS/LEDGF_dom_sf"/>
</dbReference>
<dbReference type="SMART" id="SM00440">
    <property type="entry name" value="ZnF_C2C2"/>
    <property type="match status" value="1"/>
</dbReference>
<dbReference type="PANTHER" id="PTHR23429:SF0">
    <property type="entry name" value="GLUCOSE-6-PHOSPHATE 1-DEHYDROGENASE"/>
    <property type="match status" value="1"/>
</dbReference>
<comment type="pathway">
    <text evidence="3 22">Carbohydrate degradation; pentose phosphate pathway; D-ribulose 5-phosphate from D-glucose 6-phosphate (oxidative stage): step 1/3.</text>
</comment>
<comment type="similarity">
    <text evidence="4">Belongs to the F-actin-capping protein beta subunit family.</text>
</comment>
<keyword evidence="14" id="KW-0009">Actin-binding</keyword>
<dbReference type="PRINTS" id="PR00192">
    <property type="entry name" value="FACTINCAPB"/>
</dbReference>
<evidence type="ECO:0000256" key="11">
    <source>
        <dbReference type="ARBA" id="ARBA00022833"/>
    </source>
</evidence>
<dbReference type="InterPro" id="IPR036291">
    <property type="entry name" value="NAD(P)-bd_dom_sf"/>
</dbReference>
<evidence type="ECO:0000259" key="26">
    <source>
        <dbReference type="PROSITE" id="PS51321"/>
    </source>
</evidence>
<dbReference type="Gene3D" id="1.20.930.10">
    <property type="entry name" value="Conserved domain common to transcription factors TFIIS, elongin A, CRSP70"/>
    <property type="match status" value="1"/>
</dbReference>
<dbReference type="SUPFAM" id="SSF55347">
    <property type="entry name" value="Glyceraldehyde-3-phosphate dehydrogenase-like, C-terminal domain"/>
    <property type="match status" value="1"/>
</dbReference>
<evidence type="ECO:0000256" key="9">
    <source>
        <dbReference type="ARBA" id="ARBA00022723"/>
    </source>
</evidence>
<reference evidence="27 28" key="1">
    <citation type="journal article" date="2011" name="J. Gen. Appl. Microbiol.">
        <title>Draft genome sequencing of the enigmatic yeast Saitoella complicata.</title>
        <authorList>
            <person name="Nishida H."/>
            <person name="Hamamoto M."/>
            <person name="Sugiyama J."/>
        </authorList>
    </citation>
    <scope>NUCLEOTIDE SEQUENCE [LARGE SCALE GENOMIC DNA]</scope>
    <source>
        <strain evidence="27 28">NRRL Y-17804</strain>
    </source>
</reference>
<dbReference type="CDD" id="cd13749">
    <property type="entry name" value="Zn-ribbon_TFIIS"/>
    <property type="match status" value="1"/>
</dbReference>
<evidence type="ECO:0000256" key="16">
    <source>
        <dbReference type="ARBA" id="ARBA00023242"/>
    </source>
</evidence>
<keyword evidence="16 21" id="KW-0539">Nucleus</keyword>
<dbReference type="FunFam" id="1.10.472.30:FF:000003">
    <property type="entry name" value="Transcription elongation factor S-II"/>
    <property type="match status" value="1"/>
</dbReference>
<protein>
    <recommendedName>
        <fullName evidence="22">Glucose-6-phosphate 1-dehydrogenase</fullName>
        <ecNumber evidence="22">1.1.1.49</ecNumber>
    </recommendedName>
</protein>
<evidence type="ECO:0000256" key="7">
    <source>
        <dbReference type="ARBA" id="ARBA00022490"/>
    </source>
</evidence>
<dbReference type="SUPFAM" id="SSF90096">
    <property type="entry name" value="Subunits of heterodimeric actin filament capping protein Capz"/>
    <property type="match status" value="1"/>
</dbReference>
<dbReference type="InterPro" id="IPR003617">
    <property type="entry name" value="TFIIS/CRSP70_N_sub"/>
</dbReference>
<dbReference type="FunFam" id="1.20.58.570:FF:000001">
    <property type="entry name" value="F-actin-capping protein subunit beta"/>
    <property type="match status" value="1"/>
</dbReference>
<feature type="domain" description="TFIIS N-terminal" evidence="25">
    <location>
        <begin position="307"/>
        <end position="384"/>
    </location>
</feature>
<dbReference type="Pfam" id="PF08711">
    <property type="entry name" value="Med26"/>
    <property type="match status" value="1"/>
</dbReference>
<dbReference type="PROSITE" id="PS00231">
    <property type="entry name" value="F_ACTIN_CAPPING_BETA"/>
    <property type="match status" value="1"/>
</dbReference>
<dbReference type="Gene3D" id="3.30.360.10">
    <property type="entry name" value="Dihydrodipicolinate Reductase, domain 2"/>
    <property type="match status" value="1"/>
</dbReference>
<comment type="caution">
    <text evidence="27">The sequence shown here is derived from an EMBL/GenBank/DDBJ whole genome shotgun (WGS) entry which is preliminary data.</text>
</comment>
<evidence type="ECO:0000256" key="19">
    <source>
        <dbReference type="ARBA" id="ARBA00048749"/>
    </source>
</evidence>
<dbReference type="Pfam" id="PF01096">
    <property type="entry name" value="Zn_ribbon_TFIIS"/>
    <property type="match status" value="1"/>
</dbReference>
<keyword evidence="7" id="KW-0963">Cytoplasm</keyword>
<dbReference type="SUPFAM" id="SSF57783">
    <property type="entry name" value="Zinc beta-ribbon"/>
    <property type="match status" value="1"/>
</dbReference>
<dbReference type="GO" id="GO:0006006">
    <property type="term" value="P:glucose metabolic process"/>
    <property type="evidence" value="ECO:0007669"/>
    <property type="project" value="UniProtKB-KW"/>
</dbReference>
<dbReference type="PANTHER" id="PTHR23429">
    <property type="entry name" value="GLUCOSE-6-PHOSPHATE 1-DEHYDROGENASE G6PD"/>
    <property type="match status" value="1"/>
</dbReference>
<evidence type="ECO:0000313" key="28">
    <source>
        <dbReference type="Proteomes" id="UP000033140"/>
    </source>
</evidence>
<evidence type="ECO:0000313" key="27">
    <source>
        <dbReference type="EMBL" id="GAO51233.1"/>
    </source>
</evidence>
<dbReference type="InterPro" id="IPR006289">
    <property type="entry name" value="TFSII"/>
</dbReference>
<dbReference type="Gene3D" id="3.40.50.720">
    <property type="entry name" value="NAD(P)-binding Rossmann-like Domain"/>
    <property type="match status" value="1"/>
</dbReference>
<dbReference type="PROSITE" id="PS51133">
    <property type="entry name" value="ZF_TFIIS_2"/>
    <property type="match status" value="1"/>
</dbReference>
<evidence type="ECO:0000256" key="8">
    <source>
        <dbReference type="ARBA" id="ARBA00022526"/>
    </source>
</evidence>
<keyword evidence="12 22" id="KW-0521">NADP</keyword>
<dbReference type="InterPro" id="IPR043175">
    <property type="entry name" value="CAPZB_N"/>
</dbReference>
<dbReference type="GO" id="GO:0003676">
    <property type="term" value="F:nucleic acid binding"/>
    <property type="evidence" value="ECO:0007669"/>
    <property type="project" value="InterPro"/>
</dbReference>
<keyword evidence="17 22" id="KW-0119">Carbohydrate metabolism</keyword>
<evidence type="ECO:0000256" key="4">
    <source>
        <dbReference type="ARBA" id="ARBA00006039"/>
    </source>
</evidence>
<dbReference type="SUPFAM" id="SSF46942">
    <property type="entry name" value="Elongation factor TFIIS domain 2"/>
    <property type="match status" value="1"/>
</dbReference>
<dbReference type="SUPFAM" id="SSF47676">
    <property type="entry name" value="Conserved domain common to transcription factors TFIIS, elongin A, CRSP70"/>
    <property type="match status" value="1"/>
</dbReference>
<evidence type="ECO:0000256" key="15">
    <source>
        <dbReference type="ARBA" id="ARBA00023212"/>
    </source>
</evidence>
<dbReference type="Gene3D" id="1.10.472.30">
    <property type="entry name" value="Transcription elongation factor S-II, central domain"/>
    <property type="match status" value="1"/>
</dbReference>
<dbReference type="InterPro" id="IPR001222">
    <property type="entry name" value="Znf_TFIIS"/>
</dbReference>
<dbReference type="GO" id="GO:0008270">
    <property type="term" value="F:zinc ion binding"/>
    <property type="evidence" value="ECO:0007669"/>
    <property type="project" value="UniProtKB-KW"/>
</dbReference>
<keyword evidence="6" id="KW-0117">Actin capping</keyword>
<evidence type="ECO:0000259" key="25">
    <source>
        <dbReference type="PROSITE" id="PS51319"/>
    </source>
</evidence>
<dbReference type="GO" id="GO:0009051">
    <property type="term" value="P:pentose-phosphate shunt, oxidative branch"/>
    <property type="evidence" value="ECO:0007669"/>
    <property type="project" value="TreeGrafter"/>
</dbReference>
<proteinExistence type="inferred from homology"/>
<dbReference type="EC" id="1.1.1.49" evidence="22"/>
<dbReference type="GO" id="GO:0030036">
    <property type="term" value="P:actin cytoskeleton organization"/>
    <property type="evidence" value="ECO:0007669"/>
    <property type="project" value="InterPro"/>
</dbReference>
<organism evidence="27 28">
    <name type="scientific">Saitoella complicata (strain BCRC 22490 / CBS 7301 / JCM 7358 / NBRC 10748 / NRRL Y-17804)</name>
    <dbReference type="NCBI Taxonomy" id="698492"/>
    <lineage>
        <taxon>Eukaryota</taxon>
        <taxon>Fungi</taxon>
        <taxon>Dikarya</taxon>
        <taxon>Ascomycota</taxon>
        <taxon>Taphrinomycotina</taxon>
        <taxon>Taphrinomycotina incertae sedis</taxon>
        <taxon>Saitoella</taxon>
    </lineage>
</organism>
<dbReference type="GO" id="GO:0006368">
    <property type="term" value="P:transcription elongation by RNA polymerase II"/>
    <property type="evidence" value="ECO:0007669"/>
    <property type="project" value="InterPro"/>
</dbReference>
<keyword evidence="13 22" id="KW-0560">Oxidoreductase</keyword>
<reference evidence="27 28" key="3">
    <citation type="journal article" date="2015" name="Genome Announc.">
        <title>Draft Genome Sequence of the Archiascomycetous Yeast Saitoella complicata.</title>
        <authorList>
            <person name="Yamauchi K."/>
            <person name="Kondo S."/>
            <person name="Hamamoto M."/>
            <person name="Takahashi Y."/>
            <person name="Ogura Y."/>
            <person name="Hayashi T."/>
            <person name="Nishida H."/>
        </authorList>
    </citation>
    <scope>NUCLEOTIDE SEQUENCE [LARGE SCALE GENOMIC DNA]</scope>
    <source>
        <strain evidence="27 28">NRRL Y-17804</strain>
    </source>
</reference>
<dbReference type="Gene3D" id="1.20.58.570">
    <property type="match status" value="1"/>
</dbReference>
<dbReference type="InterPro" id="IPR001282">
    <property type="entry name" value="G6P_DH"/>
</dbReference>
<dbReference type="SUPFAM" id="SSF51735">
    <property type="entry name" value="NAD(P)-binding Rossmann-fold domains"/>
    <property type="match status" value="1"/>
</dbReference>
<dbReference type="InterPro" id="IPR022674">
    <property type="entry name" value="G6P_DH_NAD-bd"/>
</dbReference>
<dbReference type="GO" id="GO:0005829">
    <property type="term" value="C:cytosol"/>
    <property type="evidence" value="ECO:0007669"/>
    <property type="project" value="TreeGrafter"/>
</dbReference>
<accession>A0A0E9NN54</accession>
<feature type="compositionally biased region" description="Polar residues" evidence="23">
    <location>
        <begin position="405"/>
        <end position="426"/>
    </location>
</feature>
<evidence type="ECO:0000256" key="13">
    <source>
        <dbReference type="ARBA" id="ARBA00023002"/>
    </source>
</evidence>
<dbReference type="SMART" id="SM00509">
    <property type="entry name" value="TFS2N"/>
    <property type="match status" value="1"/>
</dbReference>
<evidence type="ECO:0000256" key="18">
    <source>
        <dbReference type="ARBA" id="ARBA00025382"/>
    </source>
</evidence>
<dbReference type="Gene3D" id="3.90.1150.210">
    <property type="entry name" value="F-actin capping protein, beta subunit"/>
    <property type="match status" value="1"/>
</dbReference>
<name>A0A0E9NN54_SAICN</name>
<dbReference type="PROSITE" id="PS51319">
    <property type="entry name" value="TFIIS_N"/>
    <property type="match status" value="1"/>
</dbReference>
<evidence type="ECO:0000256" key="23">
    <source>
        <dbReference type="SAM" id="MobiDB-lite"/>
    </source>
</evidence>
<dbReference type="GO" id="GO:0051015">
    <property type="term" value="F:actin filament binding"/>
    <property type="evidence" value="ECO:0007669"/>
    <property type="project" value="UniProtKB-ARBA"/>
</dbReference>
<dbReference type="GO" id="GO:0050661">
    <property type="term" value="F:NADP binding"/>
    <property type="evidence" value="ECO:0007669"/>
    <property type="project" value="InterPro"/>
</dbReference>
<evidence type="ECO:0000256" key="12">
    <source>
        <dbReference type="ARBA" id="ARBA00022857"/>
    </source>
</evidence>
<evidence type="ECO:0000256" key="20">
    <source>
        <dbReference type="PROSITE-ProRule" id="PRU00472"/>
    </source>
</evidence>
<feature type="domain" description="TFIIS-type" evidence="24">
    <location>
        <begin position="567"/>
        <end position="608"/>
    </location>
</feature>
<sequence length="1200" mass="134625">MSDPLDAALDLLRRLDPKKTSENLSTLCSLVPDLEEDLLASVDQPLEIKTCKATGRDYLVCDYNRDGDSTRSPWSNEYEPPLSDGTQPSDRVRKMEVLANDAFDTYRDLYYEGGISSVYFWDIDDGFAGVVLLKKVSSKGDGGWDSIHVFEAIEGKRGTCQYKLTSTVILHMQNKSDTLGEMNLGGNMTRQVEQDLSVEDDASHIPNIGRMVEDMEFKMRNLLQEVYFGKTKDIVNDLRSVGSLAESQRERSLQSQVVKGLSGRFAIHRRPHLDIDNIERLLLSFLLRRQVLVISFDPAITISSVDAFTCYSKTALQKAVDTGKNEEVIDIIVQLKKGVKPTEALLRDTRIGVAVGKLRTHKSDAVARAAKELVGVWRNVVKPAEAKPSPSAAATPSGKSATPSGKSATPSAPMSKTNSQATTGASPSMVRNVETDGVASKVMCRDDRTRNQCIKLMYDGLAFDQSAPSEIILKCAMKIDEEMYNLVGKEVNKTYRDRMRGLLLNLKDKKNPALREAVLNGSIKADRLVNMKPDELASEEKKHEAQKIKEHNLFLAQSATNTGAVTDLFQCGKCKERKVSYYQMQTRSADEPMTTFCGCVGEIGSEQRPGVGVEVGVGMGMGIWSMRREERSFTVATSSILHDIKMNRWAFNVVQLTVARRSRPFERDLCSADGPATERNNTCPFPSIEMADVLLASQTREEGGQVELKENATIVVLGASGDLAKKKTFPALFGLYRNNYLPKNSHIIGYARTKMDQEEFEKRVKSNIKTPTPDLEEKLKSFLGMCSYVAGAYDKNEGFQELNKKCEELEKKNGGEANRIFYMALPPNVFTPVAQGLKKNVYPEKGIARLIVEKPFGHDLESSRDLQKSLAPIWNEDEIFRIDHYLGKEMVKNLLILRFANAFLGATWNRHYISNVQITFKEPFGTEGRGGYFDEIGIIRDVMQNHLLQVLTILAMERPISFSPEDIRDEKVRVLRAIPPIDPKDVIIGQYTKSADGSKPGYLEDDTVPEGSNCATFAALTMFIKNERWDGVPFILKAGKALDQAKVEMRVQFNDVTSGMFKELPRNELVIRIQPDESVYLKMNSKLPGLSMLAATTELDLTYKRRFSDLAIPEAYEALLLDCFKGDHSNFVRDDELDASWKVFTPLLHYLEEHKEIKPDPYEYGSRGPANLDEFVASYGYKRYDMDYHWPQTEAQKSNL</sequence>
<comment type="similarity">
    <text evidence="5 22">Belongs to the glucose-6-phosphate dehydrogenase family.</text>
</comment>
<evidence type="ECO:0000256" key="1">
    <source>
        <dbReference type="ARBA" id="ARBA00004123"/>
    </source>
</evidence>
<dbReference type="STRING" id="698492.A0A0E9NN54"/>
<feature type="compositionally biased region" description="Low complexity" evidence="23">
    <location>
        <begin position="385"/>
        <end position="404"/>
    </location>
</feature>
<comment type="catalytic activity">
    <reaction evidence="19 22">
        <text>D-glucose 6-phosphate + NADP(+) = 6-phospho-D-glucono-1,5-lactone + NADPH + H(+)</text>
        <dbReference type="Rhea" id="RHEA:15841"/>
        <dbReference type="ChEBI" id="CHEBI:15378"/>
        <dbReference type="ChEBI" id="CHEBI:57783"/>
        <dbReference type="ChEBI" id="CHEBI:57955"/>
        <dbReference type="ChEBI" id="CHEBI:58349"/>
        <dbReference type="ChEBI" id="CHEBI:61548"/>
        <dbReference type="EC" id="1.1.1.49"/>
    </reaction>
</comment>
<comment type="subcellular location">
    <subcellularLocation>
        <location evidence="2">Cytoplasm</location>
        <location evidence="2">Cytoskeleton</location>
    </subcellularLocation>
    <subcellularLocation>
        <location evidence="1 21">Nucleus</location>
    </subcellularLocation>
</comment>
<keyword evidence="11" id="KW-0862">Zinc</keyword>
<dbReference type="PROSITE" id="PS00069">
    <property type="entry name" value="G6P_DEHYDROGENASE"/>
    <property type="match status" value="1"/>
</dbReference>
<dbReference type="PROSITE" id="PS51321">
    <property type="entry name" value="TFIIS_CENTRAL"/>
    <property type="match status" value="1"/>
</dbReference>
<gene>
    <name evidence="27" type="ORF">G7K_5341-t1</name>
</gene>
<evidence type="ECO:0000256" key="22">
    <source>
        <dbReference type="RuleBase" id="RU362120"/>
    </source>
</evidence>
<evidence type="ECO:0000256" key="3">
    <source>
        <dbReference type="ARBA" id="ARBA00004937"/>
    </source>
</evidence>
<dbReference type="GO" id="GO:0005634">
    <property type="term" value="C:nucleus"/>
    <property type="evidence" value="ECO:0007669"/>
    <property type="project" value="UniProtKB-SubCell"/>
</dbReference>
<dbReference type="InterPro" id="IPR036575">
    <property type="entry name" value="TFIIS_cen_dom_sf"/>
</dbReference>
<evidence type="ECO:0000256" key="17">
    <source>
        <dbReference type="ARBA" id="ARBA00023277"/>
    </source>
</evidence>
<reference evidence="27 28" key="2">
    <citation type="journal article" date="2014" name="J. Gen. Appl. Microbiol.">
        <title>The early diverging ascomycetous budding yeast Saitoella complicata has three histone deacetylases belonging to the Clr6, Hos2, and Rpd3 lineages.</title>
        <authorList>
            <person name="Nishida H."/>
            <person name="Matsumoto T."/>
            <person name="Kondo S."/>
            <person name="Hamamoto M."/>
            <person name="Yoshikawa H."/>
        </authorList>
    </citation>
    <scope>NUCLEOTIDE SEQUENCE [LARGE SCALE GENOMIC DNA]</scope>
    <source>
        <strain evidence="27 28">NRRL Y-17804</strain>
    </source>
</reference>
<dbReference type="CDD" id="cd00183">
    <property type="entry name" value="TFIIS_I"/>
    <property type="match status" value="1"/>
</dbReference>
<evidence type="ECO:0000256" key="6">
    <source>
        <dbReference type="ARBA" id="ARBA00022467"/>
    </source>
</evidence>
<dbReference type="InterPro" id="IPR022675">
    <property type="entry name" value="G6P_DH_C"/>
</dbReference>
<dbReference type="NCBIfam" id="TIGR00871">
    <property type="entry name" value="zwf"/>
    <property type="match status" value="1"/>
</dbReference>
<feature type="domain" description="TFIIS central" evidence="26">
    <location>
        <begin position="449"/>
        <end position="564"/>
    </location>
</feature>
<feature type="region of interest" description="Disordered" evidence="23">
    <location>
        <begin position="68"/>
        <end position="89"/>
    </location>
</feature>
<dbReference type="Gene3D" id="2.20.25.10">
    <property type="match status" value="1"/>
</dbReference>
<dbReference type="HAMAP" id="MF_00966">
    <property type="entry name" value="G6PD"/>
    <property type="match status" value="1"/>
</dbReference>
<dbReference type="UniPathway" id="UPA00115">
    <property type="reaction ID" value="UER00408"/>
</dbReference>
<keyword evidence="8 22" id="KW-0313">Glucose metabolism</keyword>
<dbReference type="Pfam" id="PF07500">
    <property type="entry name" value="TFIIS_M"/>
    <property type="match status" value="1"/>
</dbReference>
<keyword evidence="28" id="KW-1185">Reference proteome</keyword>
<dbReference type="InterPro" id="IPR001698">
    <property type="entry name" value="CAPZB"/>
</dbReference>
<dbReference type="EMBL" id="BACD03000043">
    <property type="protein sequence ID" value="GAO51233.1"/>
    <property type="molecule type" value="Genomic_DNA"/>
</dbReference>
<dbReference type="FunFam" id="3.30.360.10:FF:000015">
    <property type="entry name" value="Glucose-6-phosphate 1-dehydrogenase"/>
    <property type="match status" value="1"/>
</dbReference>
<evidence type="ECO:0000256" key="5">
    <source>
        <dbReference type="ARBA" id="ARBA00009975"/>
    </source>
</evidence>
<evidence type="ECO:0000256" key="21">
    <source>
        <dbReference type="PROSITE-ProRule" id="PRU00649"/>
    </source>
</evidence>
<dbReference type="NCBIfam" id="TIGR01385">
    <property type="entry name" value="TFSII"/>
    <property type="match status" value="1"/>
</dbReference>
<dbReference type="GO" id="GO:0051016">
    <property type="term" value="P:barbed-end actin filament capping"/>
    <property type="evidence" value="ECO:0007669"/>
    <property type="project" value="InterPro"/>
</dbReference>
<feature type="region of interest" description="Disordered" evidence="23">
    <location>
        <begin position="385"/>
        <end position="432"/>
    </location>
</feature>
<dbReference type="InterPro" id="IPR017923">
    <property type="entry name" value="TFIIS_N"/>
</dbReference>
<dbReference type="InterPro" id="IPR003618">
    <property type="entry name" value="TFIIS_cen_dom"/>
</dbReference>
<comment type="function">
    <text evidence="18">Catalyzes the rate-limiting step of the oxidative pentose-phosphate pathway, which represents a route for the dissimilation of carbohydrates besides glycolysis. The main function of this enzyme is to provide reducing power (NADPH) and pentose phosphates for fatty acid and nucleic acid synthesis.</text>
</comment>
<evidence type="ECO:0000256" key="2">
    <source>
        <dbReference type="ARBA" id="ARBA00004245"/>
    </source>
</evidence>
<dbReference type="Pfam" id="PF01115">
    <property type="entry name" value="F_actin_cap_B"/>
    <property type="match status" value="1"/>
</dbReference>